<proteinExistence type="predicted"/>
<evidence type="ECO:0000313" key="1">
    <source>
        <dbReference type="EMBL" id="KKM23652.1"/>
    </source>
</evidence>
<accession>A0A0F9I7Z8</accession>
<gene>
    <name evidence="1" type="ORF">LCGC14_1612950</name>
</gene>
<name>A0A0F9I7Z8_9ZZZZ</name>
<organism evidence="1">
    <name type="scientific">marine sediment metagenome</name>
    <dbReference type="NCBI Taxonomy" id="412755"/>
    <lineage>
        <taxon>unclassified sequences</taxon>
        <taxon>metagenomes</taxon>
        <taxon>ecological metagenomes</taxon>
    </lineage>
</organism>
<dbReference type="AlphaFoldDB" id="A0A0F9I7Z8"/>
<dbReference type="EMBL" id="LAZR01013081">
    <property type="protein sequence ID" value="KKM23652.1"/>
    <property type="molecule type" value="Genomic_DNA"/>
</dbReference>
<reference evidence="1" key="1">
    <citation type="journal article" date="2015" name="Nature">
        <title>Complex archaea that bridge the gap between prokaryotes and eukaryotes.</title>
        <authorList>
            <person name="Spang A."/>
            <person name="Saw J.H."/>
            <person name="Jorgensen S.L."/>
            <person name="Zaremba-Niedzwiedzka K."/>
            <person name="Martijn J."/>
            <person name="Lind A.E."/>
            <person name="van Eijk R."/>
            <person name="Schleper C."/>
            <person name="Guy L."/>
            <person name="Ettema T.J."/>
        </authorList>
    </citation>
    <scope>NUCLEOTIDE SEQUENCE</scope>
</reference>
<comment type="caution">
    <text evidence="1">The sequence shown here is derived from an EMBL/GenBank/DDBJ whole genome shotgun (WGS) entry which is preliminary data.</text>
</comment>
<sequence length="137" mass="15096">MSNPKVSAGALRAARYIGEQFAINDIPDAITDMAQTIDNEMSRHTKIPSVALKERIYLYLMEYGATDNRCWYDATIGAKQLTEGLLALTLIDRETGVAELLEAAKNVANNVRGEIHLVEGSMYYNGLQQAIAKCEGK</sequence>
<protein>
    <submittedName>
        <fullName evidence="1">Uncharacterized protein</fullName>
    </submittedName>
</protein>